<dbReference type="PIRSF" id="PIRSF006205">
    <property type="entry name" value="Dxp_reductismrs"/>
    <property type="match status" value="1"/>
</dbReference>
<evidence type="ECO:0000256" key="2">
    <source>
        <dbReference type="ARBA" id="ARBA00006825"/>
    </source>
</evidence>
<keyword evidence="3 9" id="KW-0479">Metal-binding</keyword>
<dbReference type="PANTHER" id="PTHR30525">
    <property type="entry name" value="1-DEOXY-D-XYLULOSE 5-PHOSPHATE REDUCTOISOMERASE"/>
    <property type="match status" value="1"/>
</dbReference>
<dbReference type="Gene3D" id="3.40.50.720">
    <property type="entry name" value="NAD(P)-binding Rossmann-like Domain"/>
    <property type="match status" value="1"/>
</dbReference>
<dbReference type="InterPro" id="IPR003821">
    <property type="entry name" value="DXP_reductoisomerase"/>
</dbReference>
<dbReference type="NCBIfam" id="TIGR00243">
    <property type="entry name" value="Dxr"/>
    <property type="match status" value="1"/>
</dbReference>
<dbReference type="SUPFAM" id="SSF55347">
    <property type="entry name" value="Glyceraldehyde-3-phosphate dehydrogenase-like, C-terminal domain"/>
    <property type="match status" value="1"/>
</dbReference>
<evidence type="ECO:0000256" key="3">
    <source>
        <dbReference type="ARBA" id="ARBA00022723"/>
    </source>
</evidence>
<dbReference type="Gene3D" id="1.10.1740.10">
    <property type="match status" value="1"/>
</dbReference>
<dbReference type="FunFam" id="3.40.50.720:FF:000045">
    <property type="entry name" value="1-deoxy-D-xylulose 5-phosphate reductoisomerase"/>
    <property type="match status" value="1"/>
</dbReference>
<evidence type="ECO:0000259" key="11">
    <source>
        <dbReference type="Pfam" id="PF08436"/>
    </source>
</evidence>
<dbReference type="InterPro" id="IPR013512">
    <property type="entry name" value="DXP_reductoisomerase_N"/>
</dbReference>
<evidence type="ECO:0000259" key="12">
    <source>
        <dbReference type="Pfam" id="PF13288"/>
    </source>
</evidence>
<keyword evidence="5 9" id="KW-0560">Oxidoreductase</keyword>
<reference evidence="14" key="1">
    <citation type="submission" date="2010-12" db="EMBL/GenBank/DDBJ databases">
        <title>The genome sequence of Filifactor alocis strain ATCC 35896.</title>
        <authorList>
            <consortium name="The Broad Institute Genome Sequencing Platform"/>
            <person name="Ward D."/>
            <person name="Earl A."/>
            <person name="Feldgarden M."/>
            <person name="Young S.K."/>
            <person name="Gargeya S."/>
            <person name="Zeng Q."/>
            <person name="Alvarado L."/>
            <person name="Berlin A."/>
            <person name="Bochicchio J."/>
            <person name="Chapman S.B."/>
            <person name="Chen Z."/>
            <person name="Freedman E."/>
            <person name="Gellesch M."/>
            <person name="Goldberg J."/>
            <person name="Griggs A."/>
            <person name="Gujja S."/>
            <person name="Heilman E."/>
            <person name="Heiman D."/>
            <person name="Howarth C."/>
            <person name="Mehta T."/>
            <person name="Neiman D."/>
            <person name="Pearson M."/>
            <person name="Roberts A."/>
            <person name="Saif S."/>
            <person name="Shea T."/>
            <person name="Shenoy N."/>
            <person name="Sisk P."/>
            <person name="Stolte C."/>
            <person name="Sykes S."/>
            <person name="White J."/>
            <person name="Yandava C."/>
            <person name="Izard J."/>
            <person name="Blanton J.M."/>
            <person name="Baranova O.V."/>
            <person name="Tanner A.C."/>
            <person name="Dewhirst F.E."/>
            <person name="Haas B."/>
            <person name="Nusbaum C."/>
            <person name="Birren B."/>
        </authorList>
    </citation>
    <scope>NUCLEOTIDE SEQUENCE [LARGE SCALE GENOMIC DNA]</scope>
    <source>
        <strain evidence="14">ATCC 35896 / CCUG 47790 / D40 B5</strain>
    </source>
</reference>
<feature type="binding site" evidence="9">
    <location>
        <position position="10"/>
    </location>
    <ligand>
        <name>NADPH</name>
        <dbReference type="ChEBI" id="CHEBI:57783"/>
    </ligand>
</feature>
<feature type="binding site" evidence="9">
    <location>
        <position position="150"/>
    </location>
    <ligand>
        <name>1-deoxy-D-xylulose 5-phosphate</name>
        <dbReference type="ChEBI" id="CHEBI:57792"/>
    </ligand>
</feature>
<dbReference type="InterPro" id="IPR013644">
    <property type="entry name" value="DXP_reductoisomerase_C"/>
</dbReference>
<keyword evidence="4 9" id="KW-0521">NADP</keyword>
<feature type="binding site" evidence="9">
    <location>
        <position position="11"/>
    </location>
    <ligand>
        <name>NADPH</name>
        <dbReference type="ChEBI" id="CHEBI:57783"/>
    </ligand>
</feature>
<dbReference type="GO" id="GO:0051484">
    <property type="term" value="P:isopentenyl diphosphate biosynthetic process, methylerythritol 4-phosphate pathway involved in terpenoid biosynthetic process"/>
    <property type="evidence" value="ECO:0007669"/>
    <property type="project" value="UniProtKB-ARBA"/>
</dbReference>
<feature type="binding site" evidence="9">
    <location>
        <position position="122"/>
    </location>
    <ligand>
        <name>NADPH</name>
        <dbReference type="ChEBI" id="CHEBI:57783"/>
    </ligand>
</feature>
<feature type="binding site" evidence="9">
    <location>
        <position position="218"/>
    </location>
    <ligand>
        <name>Mn(2+)</name>
        <dbReference type="ChEBI" id="CHEBI:29035"/>
    </ligand>
</feature>
<protein>
    <recommendedName>
        <fullName evidence="9">1-deoxy-D-xylulose 5-phosphate reductoisomerase</fullName>
        <shortName evidence="9">DXP reductoisomerase</shortName>
        <ecNumber evidence="9">1.1.1.267</ecNumber>
    </recommendedName>
    <alternativeName>
        <fullName evidence="9">1-deoxyxylulose-5-phosphate reductoisomerase</fullName>
    </alternativeName>
    <alternativeName>
        <fullName evidence="9">2-C-methyl-D-erythritol 4-phosphate synthase</fullName>
    </alternativeName>
</protein>
<sequence>MKKIALFGSTGSIGTQTTSVVDEFSDRLELCILSAHSNTTLLLEQIKKYHPQFVFVTNQQSFELIQKECEHISVVVLYGWDSLSDVLSSCKIDIAIGAISGFAGILPTLICIEHNLTIGLANKETLVAGGDLVKKALQQHPTARIIPVDSEHSAIFQCLEENQIIDKILLTASGGPFHTFTGEQLKHIKPKDALKHPNWSMGQKITIDSATLMNKGLEVIEAQRLFQVDYDDIQVLVHPQSIVHSMVQYQDGSILAQLGQADMRIPIQYSIFYPKRMKNSFTPFDFGEFLSVTFQKPNTELFPALPLAFEAGRIGKSMPCVLNAANEIAVHAFLKEQIEFLDIVAIVKEMMNQFPITEITSLEELFELDTKVRSHTTNYINRR</sequence>
<feature type="binding site" evidence="9">
    <location>
        <position position="124"/>
    </location>
    <ligand>
        <name>NADPH</name>
        <dbReference type="ChEBI" id="CHEBI:57783"/>
    </ligand>
</feature>
<dbReference type="PATRIC" id="fig|546269.5.peg.1427"/>
<feature type="domain" description="DXP reductoisomerase C-terminal" evidence="12">
    <location>
        <begin position="258"/>
        <end position="374"/>
    </location>
</feature>
<comment type="similarity">
    <text evidence="2 9">Belongs to the DXR family.</text>
</comment>
<dbReference type="Pfam" id="PF13288">
    <property type="entry name" value="DXPR_C"/>
    <property type="match status" value="1"/>
</dbReference>
<feature type="binding site" evidence="9">
    <location>
        <position position="218"/>
    </location>
    <ligand>
        <name>1-deoxy-D-xylulose 5-phosphate</name>
        <dbReference type="ChEBI" id="CHEBI:57792"/>
    </ligand>
</feature>
<dbReference type="AlphaFoldDB" id="D6GQE8"/>
<accession>D6GQE8</accession>
<evidence type="ECO:0000256" key="5">
    <source>
        <dbReference type="ARBA" id="ARBA00023002"/>
    </source>
</evidence>
<feature type="binding site" evidence="9">
    <location>
        <position position="149"/>
    </location>
    <ligand>
        <name>Mn(2+)</name>
        <dbReference type="ChEBI" id="CHEBI:29035"/>
    </ligand>
</feature>
<dbReference type="GO" id="GO:0030604">
    <property type="term" value="F:1-deoxy-D-xylulose-5-phosphate reductoisomerase activity"/>
    <property type="evidence" value="ECO:0007669"/>
    <property type="project" value="UniProtKB-UniRule"/>
</dbReference>
<feature type="binding site" evidence="9">
    <location>
        <position position="209"/>
    </location>
    <ligand>
        <name>1-deoxy-D-xylulose 5-phosphate</name>
        <dbReference type="ChEBI" id="CHEBI:57792"/>
    </ligand>
</feature>
<name>D6GQE8_FILAD</name>
<evidence type="ECO:0000313" key="13">
    <source>
        <dbReference type="EMBL" id="EFE29001.1"/>
    </source>
</evidence>
<feature type="binding site" evidence="9">
    <location>
        <position position="151"/>
    </location>
    <ligand>
        <name>Mn(2+)</name>
        <dbReference type="ChEBI" id="CHEBI:29035"/>
    </ligand>
</feature>
<dbReference type="KEGG" id="faa:HMPREF0389_00923"/>
<comment type="catalytic activity">
    <reaction evidence="8">
        <text>2-C-methyl-D-erythritol 4-phosphate + NADP(+) = 1-deoxy-D-xylulose 5-phosphate + NADPH + H(+)</text>
        <dbReference type="Rhea" id="RHEA:13717"/>
        <dbReference type="ChEBI" id="CHEBI:15378"/>
        <dbReference type="ChEBI" id="CHEBI:57783"/>
        <dbReference type="ChEBI" id="CHEBI:57792"/>
        <dbReference type="ChEBI" id="CHEBI:58262"/>
        <dbReference type="ChEBI" id="CHEBI:58349"/>
        <dbReference type="EC" id="1.1.1.267"/>
    </reaction>
    <physiologicalReaction direction="right-to-left" evidence="8">
        <dbReference type="Rhea" id="RHEA:13719"/>
    </physiologicalReaction>
</comment>
<evidence type="ECO:0000256" key="8">
    <source>
        <dbReference type="ARBA" id="ARBA00048543"/>
    </source>
</evidence>
<organism evidence="13 14">
    <name type="scientific">Filifactor alocis (strain ATCC 35896 / CCUG 47790 / D40 B5)</name>
    <name type="common">Fusobacterium alocis</name>
    <dbReference type="NCBI Taxonomy" id="546269"/>
    <lineage>
        <taxon>Bacteria</taxon>
        <taxon>Bacillati</taxon>
        <taxon>Bacillota</taxon>
        <taxon>Clostridia</taxon>
        <taxon>Peptostreptococcales</taxon>
        <taxon>Filifactoraceae</taxon>
        <taxon>Filifactor</taxon>
    </lineage>
</organism>
<keyword evidence="9" id="KW-0460">Magnesium</keyword>
<dbReference type="Pfam" id="PF08436">
    <property type="entry name" value="DXP_redisom_C"/>
    <property type="match status" value="1"/>
</dbReference>
<evidence type="ECO:0000256" key="7">
    <source>
        <dbReference type="ARBA" id="ARBA00023229"/>
    </source>
</evidence>
<evidence type="ECO:0000259" key="10">
    <source>
        <dbReference type="Pfam" id="PF02670"/>
    </source>
</evidence>
<feature type="binding site" evidence="9">
    <location>
        <position position="214"/>
    </location>
    <ligand>
        <name>1-deoxy-D-xylulose 5-phosphate</name>
        <dbReference type="ChEBI" id="CHEBI:57792"/>
    </ligand>
</feature>
<dbReference type="STRING" id="546269.HMPREF0389_00923"/>
<evidence type="ECO:0000256" key="4">
    <source>
        <dbReference type="ARBA" id="ARBA00022857"/>
    </source>
</evidence>
<feature type="binding site" evidence="9">
    <location>
        <position position="196"/>
    </location>
    <ligand>
        <name>1-deoxy-D-xylulose 5-phosphate</name>
        <dbReference type="ChEBI" id="CHEBI:57792"/>
    </ligand>
</feature>
<dbReference type="Pfam" id="PF02670">
    <property type="entry name" value="DXP_reductoisom"/>
    <property type="match status" value="1"/>
</dbReference>
<dbReference type="OrthoDB" id="9806546at2"/>
<evidence type="ECO:0000256" key="9">
    <source>
        <dbReference type="HAMAP-Rule" id="MF_00183"/>
    </source>
</evidence>
<comment type="function">
    <text evidence="9">Catalyzes the NADPH-dependent rearrangement and reduction of 1-deoxy-D-xylulose-5-phosphate (DXP) to 2-C-methyl-D-erythritol 4-phosphate (MEP).</text>
</comment>
<feature type="binding site" evidence="9">
    <location>
        <position position="151"/>
    </location>
    <ligand>
        <name>1-deoxy-D-xylulose 5-phosphate</name>
        <dbReference type="ChEBI" id="CHEBI:57792"/>
    </ligand>
</feature>
<keyword evidence="14" id="KW-1185">Reference proteome</keyword>
<proteinExistence type="inferred from homology"/>
<comment type="caution">
    <text evidence="9">Lacks conserved residue(s) required for the propagation of feature annotation.</text>
</comment>
<dbReference type="eggNOG" id="COG0743">
    <property type="taxonomic scope" value="Bacteria"/>
</dbReference>
<feature type="binding site" evidence="9">
    <location>
        <position position="173"/>
    </location>
    <ligand>
        <name>1-deoxy-D-xylulose 5-phosphate</name>
        <dbReference type="ChEBI" id="CHEBI:57792"/>
    </ligand>
</feature>
<feature type="binding site" evidence="9">
    <location>
        <position position="215"/>
    </location>
    <ligand>
        <name>1-deoxy-D-xylulose 5-phosphate</name>
        <dbReference type="ChEBI" id="CHEBI:57792"/>
    </ligand>
</feature>
<feature type="binding site" evidence="9">
    <location>
        <position position="123"/>
    </location>
    <ligand>
        <name>1-deoxy-D-xylulose 5-phosphate</name>
        <dbReference type="ChEBI" id="CHEBI:57792"/>
    </ligand>
</feature>
<dbReference type="EC" id="1.1.1.267" evidence="9"/>
<dbReference type="Proteomes" id="UP000007468">
    <property type="component" value="Chromosome"/>
</dbReference>
<feature type="domain" description="1-deoxy-D-xylulose 5-phosphate reductoisomerase N-terminal" evidence="10">
    <location>
        <begin position="4"/>
        <end position="130"/>
    </location>
</feature>
<comment type="pathway">
    <text evidence="1 9">Isoprenoid biosynthesis; isopentenyl diphosphate biosynthesis via DXP pathway; isopentenyl diphosphate from 1-deoxy-D-xylulose 5-phosphate: step 1/6.</text>
</comment>
<dbReference type="RefSeq" id="WP_014262915.1">
    <property type="nucleotide sequence ID" value="NC_016630.1"/>
</dbReference>
<gene>
    <name evidence="9 13" type="primary">dxr</name>
    <name evidence="13" type="ordered locus">HMPREF0389_00923</name>
</gene>
<comment type="cofactor">
    <cofactor evidence="9">
        <name>Mg(2+)</name>
        <dbReference type="ChEBI" id="CHEBI:18420"/>
    </cofactor>
    <cofactor evidence="9">
        <name>Mn(2+)</name>
        <dbReference type="ChEBI" id="CHEBI:29035"/>
    </cofactor>
</comment>
<dbReference type="GO" id="GO:0070402">
    <property type="term" value="F:NADPH binding"/>
    <property type="evidence" value="ECO:0007669"/>
    <property type="project" value="InterPro"/>
</dbReference>
<dbReference type="PANTHER" id="PTHR30525:SF0">
    <property type="entry name" value="1-DEOXY-D-XYLULOSE 5-PHOSPHATE REDUCTOISOMERASE, CHLOROPLASTIC"/>
    <property type="match status" value="1"/>
</dbReference>
<keyword evidence="6 9" id="KW-0464">Manganese</keyword>
<evidence type="ECO:0000313" key="14">
    <source>
        <dbReference type="Proteomes" id="UP000007468"/>
    </source>
</evidence>
<dbReference type="InterPro" id="IPR036291">
    <property type="entry name" value="NAD(P)-bd_dom_sf"/>
</dbReference>
<evidence type="ECO:0000256" key="6">
    <source>
        <dbReference type="ARBA" id="ARBA00023211"/>
    </source>
</evidence>
<keyword evidence="7 9" id="KW-0414">Isoprene biosynthesis</keyword>
<feature type="binding site" evidence="9">
    <location>
        <position position="12"/>
    </location>
    <ligand>
        <name>NADPH</name>
        <dbReference type="ChEBI" id="CHEBI:57783"/>
    </ligand>
</feature>
<dbReference type="SUPFAM" id="SSF69055">
    <property type="entry name" value="1-deoxy-D-xylulose-5-phosphate reductoisomerase, C-terminal domain"/>
    <property type="match status" value="1"/>
</dbReference>
<evidence type="ECO:0000256" key="1">
    <source>
        <dbReference type="ARBA" id="ARBA00005094"/>
    </source>
</evidence>
<dbReference type="InterPro" id="IPR026877">
    <property type="entry name" value="DXPR_C"/>
</dbReference>
<feature type="binding site" evidence="9">
    <location>
        <position position="13"/>
    </location>
    <ligand>
        <name>NADPH</name>
        <dbReference type="ChEBI" id="CHEBI:57783"/>
    </ligand>
</feature>
<dbReference type="SUPFAM" id="SSF51735">
    <property type="entry name" value="NAD(P)-binding Rossmann-fold domains"/>
    <property type="match status" value="1"/>
</dbReference>
<dbReference type="HAMAP" id="MF_00183">
    <property type="entry name" value="DXP_reductoisom"/>
    <property type="match status" value="1"/>
</dbReference>
<dbReference type="InterPro" id="IPR036169">
    <property type="entry name" value="DXPR_C_sf"/>
</dbReference>
<feature type="domain" description="1-deoxy-D-xylulose 5-phosphate reductoisomerase C-terminal" evidence="11">
    <location>
        <begin position="145"/>
        <end position="226"/>
    </location>
</feature>
<feature type="binding site" evidence="9">
    <location>
        <position position="202"/>
    </location>
    <ligand>
        <name>NADPH</name>
        <dbReference type="ChEBI" id="CHEBI:57783"/>
    </ligand>
</feature>
<dbReference type="EMBL" id="CP002390">
    <property type="protein sequence ID" value="EFE29001.1"/>
    <property type="molecule type" value="Genomic_DNA"/>
</dbReference>
<dbReference type="UniPathway" id="UPA00056">
    <property type="reaction ID" value="UER00092"/>
</dbReference>
<feature type="binding site" evidence="9">
    <location>
        <position position="38"/>
    </location>
    <ligand>
        <name>NADPH</name>
        <dbReference type="ChEBI" id="CHEBI:57783"/>
    </ligand>
</feature>
<dbReference type="GO" id="GO:0030145">
    <property type="term" value="F:manganese ion binding"/>
    <property type="evidence" value="ECO:0007669"/>
    <property type="project" value="TreeGrafter"/>
</dbReference>